<evidence type="ECO:0000313" key="2">
    <source>
        <dbReference type="Proteomes" id="UP001488838"/>
    </source>
</evidence>
<evidence type="ECO:0000313" key="1">
    <source>
        <dbReference type="EMBL" id="KAK7816851.1"/>
    </source>
</evidence>
<keyword evidence="2" id="KW-1185">Reference proteome</keyword>
<dbReference type="AlphaFoldDB" id="A0AAW0IRQ7"/>
<proteinExistence type="predicted"/>
<feature type="non-terminal residue" evidence="1">
    <location>
        <position position="168"/>
    </location>
</feature>
<comment type="caution">
    <text evidence="1">The sequence shown here is derived from an EMBL/GenBank/DDBJ whole genome shotgun (WGS) entry which is preliminary data.</text>
</comment>
<gene>
    <name evidence="1" type="ORF">U0070_021648</name>
</gene>
<reference evidence="1 2" key="1">
    <citation type="journal article" date="2023" name="bioRxiv">
        <title>Conserved and derived expression patterns and positive selection on dental genes reveal complex evolutionary context of ever-growing rodent molars.</title>
        <authorList>
            <person name="Calamari Z.T."/>
            <person name="Song A."/>
            <person name="Cohen E."/>
            <person name="Akter M."/>
            <person name="Roy R.D."/>
            <person name="Hallikas O."/>
            <person name="Christensen M.M."/>
            <person name="Li P."/>
            <person name="Marangoni P."/>
            <person name="Jernvall J."/>
            <person name="Klein O.D."/>
        </authorList>
    </citation>
    <scope>NUCLEOTIDE SEQUENCE [LARGE SCALE GENOMIC DNA]</scope>
    <source>
        <strain evidence="1">V071</strain>
    </source>
</reference>
<dbReference type="EMBL" id="JBBHLL010000099">
    <property type="protein sequence ID" value="KAK7816851.1"/>
    <property type="molecule type" value="Genomic_DNA"/>
</dbReference>
<protein>
    <submittedName>
        <fullName evidence="1">Uncharacterized protein</fullName>
    </submittedName>
</protein>
<organism evidence="1 2">
    <name type="scientific">Myodes glareolus</name>
    <name type="common">Bank vole</name>
    <name type="synonym">Clethrionomys glareolus</name>
    <dbReference type="NCBI Taxonomy" id="447135"/>
    <lineage>
        <taxon>Eukaryota</taxon>
        <taxon>Metazoa</taxon>
        <taxon>Chordata</taxon>
        <taxon>Craniata</taxon>
        <taxon>Vertebrata</taxon>
        <taxon>Euteleostomi</taxon>
        <taxon>Mammalia</taxon>
        <taxon>Eutheria</taxon>
        <taxon>Euarchontoglires</taxon>
        <taxon>Glires</taxon>
        <taxon>Rodentia</taxon>
        <taxon>Myomorpha</taxon>
        <taxon>Muroidea</taxon>
        <taxon>Cricetidae</taxon>
        <taxon>Arvicolinae</taxon>
        <taxon>Myodes</taxon>
    </lineage>
</organism>
<accession>A0AAW0IRQ7</accession>
<sequence>MNEQPWQEKEQRNGLWPPCQLGSARSILLFERRALYASLEVDGPLTLTVREQIWSSSLENRQSGNTEGFPAVGLLVADEWAAILKDIGDGDGTPDCPITVLESTASRKVTAAMAKKKITKRSRINSFTASTDKSHRDKYMNPVFTHKLNKGIVAAAARCRARPMTKGD</sequence>
<dbReference type="Proteomes" id="UP001488838">
    <property type="component" value="Unassembled WGS sequence"/>
</dbReference>
<name>A0AAW0IRQ7_MYOGA</name>